<dbReference type="PANTHER" id="PTHR30389:SF17">
    <property type="entry name" value="L(+)-TARTRATE DEHYDRATASE SUBUNIT ALPHA-RELATED"/>
    <property type="match status" value="1"/>
</dbReference>
<evidence type="ECO:0000256" key="1">
    <source>
        <dbReference type="ARBA" id="ARBA00008876"/>
    </source>
</evidence>
<keyword evidence="2" id="KW-0004">4Fe-4S</keyword>
<dbReference type="EMBL" id="JBHSBV010000003">
    <property type="protein sequence ID" value="MFC4201526.1"/>
    <property type="molecule type" value="Genomic_DNA"/>
</dbReference>
<evidence type="ECO:0000256" key="4">
    <source>
        <dbReference type="ARBA" id="ARBA00023004"/>
    </source>
</evidence>
<gene>
    <name evidence="8" type="ORF">ACFOY1_11225</name>
</gene>
<comment type="similarity">
    <text evidence="1">Belongs to the class-I fumarase family.</text>
</comment>
<sequence>MSVGISYETIKTVTAQMYERALKGIPGDARDALARAAADEGDTTARHTLHMMIRSADTARATGRFVCSDAGVPVYFVRVGSQARFEGSVRKAISDGFDELVASIDPPLLPHVTNPLTLERGYKGRHMPLVTFDMVDDVDYVDITCSPKALGSGRWAALEIFSFPDLETIEKFVLDTVIRAGSQPCPPVVIGVGIGGSFDYAAKMAKEATLRPIGTASDEPLLAAMEARLVAAINKTGFGPMGTGGDSTALAVHVEYAAGHGFTPVAVCFNCWINRRTRVRLHNSGAIEVME</sequence>
<keyword evidence="3" id="KW-0479">Metal-binding</keyword>
<proteinExistence type="inferred from homology"/>
<dbReference type="InterPro" id="IPR004646">
    <property type="entry name" value="Fe-S_hydro-lyase_TtdA-typ_cat"/>
</dbReference>
<name>A0ABV8P064_9BURK</name>
<comment type="caution">
    <text evidence="8">The sequence shown here is derived from an EMBL/GenBank/DDBJ whole genome shotgun (WGS) entry which is preliminary data.</text>
</comment>
<dbReference type="PANTHER" id="PTHR30389">
    <property type="entry name" value="FUMARATE HYDRATASE-RELATED"/>
    <property type="match status" value="1"/>
</dbReference>
<evidence type="ECO:0000256" key="5">
    <source>
        <dbReference type="ARBA" id="ARBA00023014"/>
    </source>
</evidence>
<evidence type="ECO:0000256" key="2">
    <source>
        <dbReference type="ARBA" id="ARBA00022485"/>
    </source>
</evidence>
<dbReference type="RefSeq" id="WP_246600318.1">
    <property type="nucleotide sequence ID" value="NZ_JAHTBN010000002.1"/>
</dbReference>
<keyword evidence="9" id="KW-1185">Reference proteome</keyword>
<evidence type="ECO:0000256" key="6">
    <source>
        <dbReference type="ARBA" id="ARBA00023239"/>
    </source>
</evidence>
<accession>A0ABV8P064</accession>
<evidence type="ECO:0000256" key="3">
    <source>
        <dbReference type="ARBA" id="ARBA00022723"/>
    </source>
</evidence>
<keyword evidence="4" id="KW-0408">Iron</keyword>
<dbReference type="InterPro" id="IPR051208">
    <property type="entry name" value="Class-I_Fumarase/Tartrate_DH"/>
</dbReference>
<dbReference type="Proteomes" id="UP001595848">
    <property type="component" value="Unassembled WGS sequence"/>
</dbReference>
<keyword evidence="5" id="KW-0411">Iron-sulfur</keyword>
<dbReference type="NCBIfam" id="TIGR00722">
    <property type="entry name" value="ttdA_fumA_fumB"/>
    <property type="match status" value="1"/>
</dbReference>
<keyword evidence="6" id="KW-0456">Lyase</keyword>
<evidence type="ECO:0000313" key="9">
    <source>
        <dbReference type="Proteomes" id="UP001595848"/>
    </source>
</evidence>
<dbReference type="Pfam" id="PF05681">
    <property type="entry name" value="Fumerase"/>
    <property type="match status" value="1"/>
</dbReference>
<feature type="domain" description="Fe-S hydro-lyase tartrate dehydratase alpha-type catalytic" evidence="7">
    <location>
        <begin position="13"/>
        <end position="279"/>
    </location>
</feature>
<protein>
    <submittedName>
        <fullName evidence="8">Fumarate hydratase</fullName>
    </submittedName>
</protein>
<reference evidence="9" key="1">
    <citation type="journal article" date="2019" name="Int. J. Syst. Evol. Microbiol.">
        <title>The Global Catalogue of Microorganisms (GCM) 10K type strain sequencing project: providing services to taxonomists for standard genome sequencing and annotation.</title>
        <authorList>
            <consortium name="The Broad Institute Genomics Platform"/>
            <consortium name="The Broad Institute Genome Sequencing Center for Infectious Disease"/>
            <person name="Wu L."/>
            <person name="Ma J."/>
        </authorList>
    </citation>
    <scope>NUCLEOTIDE SEQUENCE [LARGE SCALE GENOMIC DNA]</scope>
    <source>
        <strain evidence="9">LMG 24813</strain>
    </source>
</reference>
<evidence type="ECO:0000313" key="8">
    <source>
        <dbReference type="EMBL" id="MFC4201526.1"/>
    </source>
</evidence>
<organism evidence="8 9">
    <name type="scientific">Candidimonas humi</name>
    <dbReference type="NCBI Taxonomy" id="683355"/>
    <lineage>
        <taxon>Bacteria</taxon>
        <taxon>Pseudomonadati</taxon>
        <taxon>Pseudomonadota</taxon>
        <taxon>Betaproteobacteria</taxon>
        <taxon>Burkholderiales</taxon>
        <taxon>Alcaligenaceae</taxon>
        <taxon>Candidimonas</taxon>
    </lineage>
</organism>
<evidence type="ECO:0000259" key="7">
    <source>
        <dbReference type="Pfam" id="PF05681"/>
    </source>
</evidence>